<evidence type="ECO:0000256" key="1">
    <source>
        <dbReference type="ARBA" id="ARBA00001974"/>
    </source>
</evidence>
<evidence type="ECO:0000256" key="4">
    <source>
        <dbReference type="ARBA" id="ARBA00022827"/>
    </source>
</evidence>
<dbReference type="Pfam" id="PF00441">
    <property type="entry name" value="Acyl-CoA_dh_1"/>
    <property type="match status" value="1"/>
</dbReference>
<dbReference type="Proteomes" id="UP001589867">
    <property type="component" value="Unassembled WGS sequence"/>
</dbReference>
<evidence type="ECO:0000256" key="2">
    <source>
        <dbReference type="ARBA" id="ARBA00009347"/>
    </source>
</evidence>
<dbReference type="SUPFAM" id="SSF47203">
    <property type="entry name" value="Acyl-CoA dehydrogenase C-terminal domain-like"/>
    <property type="match status" value="1"/>
</dbReference>
<evidence type="ECO:0000313" key="11">
    <source>
        <dbReference type="Proteomes" id="UP001589867"/>
    </source>
</evidence>
<dbReference type="InterPro" id="IPR052161">
    <property type="entry name" value="Mycobact_Acyl-CoA_DH"/>
</dbReference>
<reference evidence="10 11" key="1">
    <citation type="submission" date="2024-09" db="EMBL/GenBank/DDBJ databases">
        <authorList>
            <person name="Sun Q."/>
            <person name="Mori K."/>
        </authorList>
    </citation>
    <scope>NUCLEOTIDE SEQUENCE [LARGE SCALE GENOMIC DNA]</scope>
    <source>
        <strain evidence="10 11">TBRC 3947</strain>
    </source>
</reference>
<sequence length="375" mass="42333">MTVITFSDSRAETFRGEIRSWLEATIPDRWRYARERLTPEEARQFQQQWDHLLYEGGYAGLAWPAEYGGRDLGPIEELIYYQESARANAPDGFGRIGRVLAGPTIIACGTAEQQATYLPRILDGSEIWCQGFSEPGAGSDLAAVSTTAKRVEGGYLVNGQKIWTSFAQYSRRCLMLARSSEGPRHHNLTFLLLDMRQPGVDVRPIRQISGDEEFSEVFFTDVFVPEVDRVGREGEGWQVAMTVLTNERGTTEAGTRLVEITAQVDTLTSCCASGDRHRARAASLRERNDLLRWHVLRATEEKAAGEDWFRSGSTLKVIWSELLQACGRLGVESGCARHRDYWRHHYLNARAASIYSGTNEIQRNIITDRVLRVPR</sequence>
<dbReference type="InterPro" id="IPR037069">
    <property type="entry name" value="AcylCoA_DH/ox_N_sf"/>
</dbReference>
<name>A0ABV6M9T4_9ACTN</name>
<dbReference type="InterPro" id="IPR013786">
    <property type="entry name" value="AcylCoA_DH/ox_N"/>
</dbReference>
<dbReference type="PANTHER" id="PTHR43292">
    <property type="entry name" value="ACYL-COA DEHYDROGENASE"/>
    <property type="match status" value="1"/>
</dbReference>
<dbReference type="InterPro" id="IPR046373">
    <property type="entry name" value="Acyl-CoA_Oxase/DH_mid-dom_sf"/>
</dbReference>
<comment type="caution">
    <text evidence="10">The sequence shown here is derived from an EMBL/GenBank/DDBJ whole genome shotgun (WGS) entry which is preliminary data.</text>
</comment>
<keyword evidence="4 6" id="KW-0274">FAD</keyword>
<evidence type="ECO:0000313" key="10">
    <source>
        <dbReference type="EMBL" id="MFC0531457.1"/>
    </source>
</evidence>
<dbReference type="InterPro" id="IPR009075">
    <property type="entry name" value="AcylCo_DH/oxidase_C"/>
</dbReference>
<dbReference type="Gene3D" id="2.40.110.10">
    <property type="entry name" value="Butyryl-CoA Dehydrogenase, subunit A, domain 2"/>
    <property type="match status" value="1"/>
</dbReference>
<dbReference type="EMBL" id="JBHLUH010000060">
    <property type="protein sequence ID" value="MFC0531457.1"/>
    <property type="molecule type" value="Genomic_DNA"/>
</dbReference>
<feature type="domain" description="Acyl-CoA oxidase/dehydrogenase middle" evidence="8">
    <location>
        <begin position="129"/>
        <end position="222"/>
    </location>
</feature>
<comment type="cofactor">
    <cofactor evidence="1 6">
        <name>FAD</name>
        <dbReference type="ChEBI" id="CHEBI:57692"/>
    </cofactor>
</comment>
<keyword evidence="11" id="KW-1185">Reference proteome</keyword>
<evidence type="ECO:0000259" key="8">
    <source>
        <dbReference type="Pfam" id="PF02770"/>
    </source>
</evidence>
<evidence type="ECO:0000256" key="3">
    <source>
        <dbReference type="ARBA" id="ARBA00022630"/>
    </source>
</evidence>
<evidence type="ECO:0000259" key="9">
    <source>
        <dbReference type="Pfam" id="PF02771"/>
    </source>
</evidence>
<dbReference type="RefSeq" id="WP_377255907.1">
    <property type="nucleotide sequence ID" value="NZ_JBHLUH010000060.1"/>
</dbReference>
<dbReference type="Gene3D" id="1.10.540.10">
    <property type="entry name" value="Acyl-CoA dehydrogenase/oxidase, N-terminal domain"/>
    <property type="match status" value="1"/>
</dbReference>
<dbReference type="SUPFAM" id="SSF56645">
    <property type="entry name" value="Acyl-CoA dehydrogenase NM domain-like"/>
    <property type="match status" value="1"/>
</dbReference>
<accession>A0ABV6M9T4</accession>
<comment type="similarity">
    <text evidence="2 6">Belongs to the acyl-CoA dehydrogenase family.</text>
</comment>
<evidence type="ECO:0000256" key="6">
    <source>
        <dbReference type="RuleBase" id="RU362125"/>
    </source>
</evidence>
<evidence type="ECO:0000259" key="7">
    <source>
        <dbReference type="Pfam" id="PF00441"/>
    </source>
</evidence>
<evidence type="ECO:0000256" key="5">
    <source>
        <dbReference type="ARBA" id="ARBA00023002"/>
    </source>
</evidence>
<dbReference type="InterPro" id="IPR006091">
    <property type="entry name" value="Acyl-CoA_Oxase/DH_mid-dom"/>
</dbReference>
<dbReference type="Pfam" id="PF02770">
    <property type="entry name" value="Acyl-CoA_dh_M"/>
    <property type="match status" value="1"/>
</dbReference>
<organism evidence="10 11">
    <name type="scientific">Phytohabitans kaempferiae</name>
    <dbReference type="NCBI Taxonomy" id="1620943"/>
    <lineage>
        <taxon>Bacteria</taxon>
        <taxon>Bacillati</taxon>
        <taxon>Actinomycetota</taxon>
        <taxon>Actinomycetes</taxon>
        <taxon>Micromonosporales</taxon>
        <taxon>Micromonosporaceae</taxon>
    </lineage>
</organism>
<proteinExistence type="inferred from homology"/>
<feature type="domain" description="Acyl-CoA dehydrogenase/oxidase C-terminal" evidence="7">
    <location>
        <begin position="234"/>
        <end position="371"/>
    </location>
</feature>
<feature type="domain" description="Acyl-CoA dehydrogenase/oxidase N-terminal" evidence="9">
    <location>
        <begin position="11"/>
        <end position="124"/>
    </location>
</feature>
<keyword evidence="5 6" id="KW-0560">Oxidoreductase</keyword>
<dbReference type="PANTHER" id="PTHR43292:SF3">
    <property type="entry name" value="ACYL-COA DEHYDROGENASE FADE29"/>
    <property type="match status" value="1"/>
</dbReference>
<dbReference type="InterPro" id="IPR036250">
    <property type="entry name" value="AcylCo_DH-like_C"/>
</dbReference>
<dbReference type="Pfam" id="PF02771">
    <property type="entry name" value="Acyl-CoA_dh_N"/>
    <property type="match status" value="1"/>
</dbReference>
<gene>
    <name evidence="10" type="ORF">ACFFIA_27815</name>
</gene>
<dbReference type="Gene3D" id="1.20.140.10">
    <property type="entry name" value="Butyryl-CoA Dehydrogenase, subunit A, domain 3"/>
    <property type="match status" value="1"/>
</dbReference>
<dbReference type="InterPro" id="IPR009100">
    <property type="entry name" value="AcylCoA_DH/oxidase_NM_dom_sf"/>
</dbReference>
<protein>
    <submittedName>
        <fullName evidence="10">Acyl-CoA dehydrogenase family protein</fullName>
    </submittedName>
</protein>
<keyword evidence="3 6" id="KW-0285">Flavoprotein</keyword>